<evidence type="ECO:0000256" key="4">
    <source>
        <dbReference type="ARBA" id="ARBA00022448"/>
    </source>
</evidence>
<dbReference type="RefSeq" id="WP_023466180.1">
    <property type="nucleotide sequence ID" value="NC_022793.1"/>
</dbReference>
<dbReference type="Proteomes" id="UP000017862">
    <property type="component" value="Chromosome"/>
</dbReference>
<dbReference type="NCBIfam" id="TIGR00974">
    <property type="entry name" value="3a0107s02c"/>
    <property type="match status" value="1"/>
</dbReference>
<dbReference type="KEGG" id="lar:lam_248"/>
<evidence type="ECO:0000259" key="10">
    <source>
        <dbReference type="PROSITE" id="PS50928"/>
    </source>
</evidence>
<dbReference type="InterPro" id="IPR005672">
    <property type="entry name" value="Phosphate_PstA"/>
</dbReference>
<name>U6B3I0_9HYPH</name>
<organism evidence="11 12">
    <name type="scientific">Candidatus Liberibacter americanus str. Sao Paulo</name>
    <dbReference type="NCBI Taxonomy" id="1261131"/>
    <lineage>
        <taxon>Bacteria</taxon>
        <taxon>Pseudomonadati</taxon>
        <taxon>Pseudomonadota</taxon>
        <taxon>Alphaproteobacteria</taxon>
        <taxon>Hyphomicrobiales</taxon>
        <taxon>Rhizobiaceae</taxon>
        <taxon>Liberibacter</taxon>
    </lineage>
</organism>
<comment type="similarity">
    <text evidence="2 9">Belongs to the binding-protein-dependent transport system permease family. CysTW subfamily.</text>
</comment>
<dbReference type="Gene3D" id="1.10.3720.10">
    <property type="entry name" value="MetI-like"/>
    <property type="match status" value="1"/>
</dbReference>
<keyword evidence="8 9" id="KW-0472">Membrane</keyword>
<keyword evidence="4" id="KW-0813">Transport</keyword>
<dbReference type="CDD" id="cd06261">
    <property type="entry name" value="TM_PBP2"/>
    <property type="match status" value="1"/>
</dbReference>
<evidence type="ECO:0000313" key="11">
    <source>
        <dbReference type="EMBL" id="AHA27619.1"/>
    </source>
</evidence>
<dbReference type="Pfam" id="PF00528">
    <property type="entry name" value="BPD_transp_1"/>
    <property type="match status" value="1"/>
</dbReference>
<accession>U6B3I0</accession>
<evidence type="ECO:0000256" key="3">
    <source>
        <dbReference type="ARBA" id="ARBA00016864"/>
    </source>
</evidence>
<dbReference type="PROSITE" id="PS50928">
    <property type="entry name" value="ABC_TM1"/>
    <property type="match status" value="1"/>
</dbReference>
<dbReference type="PANTHER" id="PTHR43470">
    <property type="entry name" value="PHOSPHATE TRANSPORT SYSTEM PERMEASE PROTEIN PSTA-RELATED"/>
    <property type="match status" value="1"/>
</dbReference>
<dbReference type="eggNOG" id="COG0581">
    <property type="taxonomic scope" value="Bacteria"/>
</dbReference>
<gene>
    <name evidence="11" type="primary">pstA</name>
    <name evidence="11" type="ORF">lam_248</name>
</gene>
<keyword evidence="12" id="KW-1185">Reference proteome</keyword>
<proteinExistence type="inferred from homology"/>
<dbReference type="SUPFAM" id="SSF161098">
    <property type="entry name" value="MetI-like"/>
    <property type="match status" value="1"/>
</dbReference>
<evidence type="ECO:0000256" key="9">
    <source>
        <dbReference type="RuleBase" id="RU363043"/>
    </source>
</evidence>
<dbReference type="GO" id="GO:0035435">
    <property type="term" value="P:phosphate ion transmembrane transport"/>
    <property type="evidence" value="ECO:0007669"/>
    <property type="project" value="InterPro"/>
</dbReference>
<dbReference type="InterPro" id="IPR035906">
    <property type="entry name" value="MetI-like_sf"/>
</dbReference>
<evidence type="ECO:0000313" key="12">
    <source>
        <dbReference type="Proteomes" id="UP000017862"/>
    </source>
</evidence>
<dbReference type="HOGENOM" id="CLU_033621_2_1_5"/>
<comment type="subcellular location">
    <subcellularLocation>
        <location evidence="9">Cell inner membrane</location>
        <topology evidence="9">Multi-pass membrane protein</topology>
    </subcellularLocation>
    <subcellularLocation>
        <location evidence="1">Cell membrane</location>
        <topology evidence="1">Multi-pass membrane protein</topology>
    </subcellularLocation>
</comment>
<dbReference type="EMBL" id="CP006604">
    <property type="protein sequence ID" value="AHA27619.1"/>
    <property type="molecule type" value="Genomic_DNA"/>
</dbReference>
<evidence type="ECO:0000256" key="7">
    <source>
        <dbReference type="ARBA" id="ARBA00022989"/>
    </source>
</evidence>
<dbReference type="InterPro" id="IPR000515">
    <property type="entry name" value="MetI-like"/>
</dbReference>
<dbReference type="PATRIC" id="fig|1261131.3.peg.236"/>
<keyword evidence="7 9" id="KW-1133">Transmembrane helix</keyword>
<dbReference type="InterPro" id="IPR024573">
    <property type="entry name" value="DUF3333"/>
</dbReference>
<keyword evidence="6 9" id="KW-0812">Transmembrane</keyword>
<evidence type="ECO:0000256" key="6">
    <source>
        <dbReference type="ARBA" id="ARBA00022692"/>
    </source>
</evidence>
<dbReference type="GO" id="GO:0005886">
    <property type="term" value="C:plasma membrane"/>
    <property type="evidence" value="ECO:0007669"/>
    <property type="project" value="UniProtKB-SubCell"/>
</dbReference>
<feature type="transmembrane region" description="Helical" evidence="9">
    <location>
        <begin position="205"/>
        <end position="234"/>
    </location>
</feature>
<dbReference type="PANTHER" id="PTHR43470:SF5">
    <property type="entry name" value="PHOSPHATE TRANSPORT SYSTEM PERMEASE PROTEIN PSTA"/>
    <property type="match status" value="1"/>
</dbReference>
<dbReference type="Pfam" id="PF11812">
    <property type="entry name" value="DUF3333"/>
    <property type="match status" value="1"/>
</dbReference>
<sequence>MKSFSFNKNRLRYRYFTEKLFRYSCISSVLIVFAFLIILSYSVFSRGIGSLWQTYVIIPIEFSEKIIDPQGKRFEDPSVLSKADYGLIARNALVSKLGLLKSKQELLLQVDDMISSAVRFRLRNIVLVDPSLVGKTVKMPLLVSSKIDSAFKGYIDFSTPETNRRISDYQLKWFKQLVHENALSSYFNYGFFINGNSTRAEAAGIGVAIVGSIYMMLIVVGLSLPLGIASAIYLEEFAPKNLFSNFIQVNINNLASVPSVVYGLLGSSMLINFFKMPRSTPLVGGLILALMTLPNIVISTGLSLRTVPSSIRSAALGLGSSKVQTVFHHVLPLAMPVILTGSIVSLARALGETAPLLFIGMVAFITDYPDSILDTATALPVQIYLWADDADKSFFERTFGSIMILLLFLVIINIAMLFLRNRFRKRF</sequence>
<protein>
    <recommendedName>
        <fullName evidence="3 9">Phosphate transport system permease protein PstA</fullName>
    </recommendedName>
</protein>
<feature type="domain" description="ABC transmembrane type-1" evidence="10">
    <location>
        <begin position="209"/>
        <end position="420"/>
    </location>
</feature>
<evidence type="ECO:0000256" key="1">
    <source>
        <dbReference type="ARBA" id="ARBA00004651"/>
    </source>
</evidence>
<evidence type="ECO:0000256" key="2">
    <source>
        <dbReference type="ARBA" id="ARBA00007069"/>
    </source>
</evidence>
<feature type="transmembrane region" description="Helical" evidence="9">
    <location>
        <begin position="399"/>
        <end position="419"/>
    </location>
</feature>
<feature type="transmembrane region" description="Helical" evidence="9">
    <location>
        <begin position="286"/>
        <end position="306"/>
    </location>
</feature>
<keyword evidence="5 9" id="KW-1003">Cell membrane</keyword>
<dbReference type="STRING" id="1261131.lam_248"/>
<evidence type="ECO:0000256" key="5">
    <source>
        <dbReference type="ARBA" id="ARBA00022475"/>
    </source>
</evidence>
<evidence type="ECO:0000256" key="8">
    <source>
        <dbReference type="ARBA" id="ARBA00023136"/>
    </source>
</evidence>
<dbReference type="AlphaFoldDB" id="U6B3I0"/>
<reference evidence="11 12" key="1">
    <citation type="journal article" date="2014" name="Mol. Plant Microbe Interact.">
        <title>The complete genome sequence of Candidatus Liberibacter americanus, associated with citrus Huanglongbing.</title>
        <authorList>
            <person name="Wulff N.A."/>
            <person name="Zhang S."/>
            <person name="Setubal J.C."/>
            <person name="Almeida N.F."/>
            <person name="Martins E.C."/>
            <person name="Harakava R."/>
            <person name="Kumar D."/>
            <person name="Rangel L.T."/>
            <person name="Foissac X."/>
            <person name="Bove J."/>
            <person name="Gabriel D.W."/>
        </authorList>
    </citation>
    <scope>NUCLEOTIDE SEQUENCE [LARGE SCALE GENOMIC DNA]</scope>
    <source>
        <strain evidence="11 12">Sao Paulo</strain>
    </source>
</reference>
<dbReference type="GO" id="GO:0005315">
    <property type="term" value="F:phosphate transmembrane transporter activity"/>
    <property type="evidence" value="ECO:0007669"/>
    <property type="project" value="InterPro"/>
</dbReference>
<feature type="transmembrane region" description="Helical" evidence="9">
    <location>
        <begin position="254"/>
        <end position="274"/>
    </location>
</feature>
<feature type="transmembrane region" description="Helical" evidence="9">
    <location>
        <begin position="20"/>
        <end position="44"/>
    </location>
</feature>
<feature type="transmembrane region" description="Helical" evidence="9">
    <location>
        <begin position="326"/>
        <end position="344"/>
    </location>
</feature>